<dbReference type="Proteomes" id="UP000775213">
    <property type="component" value="Unassembled WGS sequence"/>
</dbReference>
<evidence type="ECO:0000313" key="3">
    <source>
        <dbReference type="Proteomes" id="UP000775213"/>
    </source>
</evidence>
<feature type="compositionally biased region" description="Acidic residues" evidence="1">
    <location>
        <begin position="87"/>
        <end position="98"/>
    </location>
</feature>
<evidence type="ECO:0000313" key="2">
    <source>
        <dbReference type="EMBL" id="KAH0450867.1"/>
    </source>
</evidence>
<comment type="caution">
    <text evidence="2">The sequence shown here is derived from an EMBL/GenBank/DDBJ whole genome shotgun (WGS) entry which is preliminary data.</text>
</comment>
<sequence>MEEFKKSVALKIIIKDHIQEDRNHIYDMEVKALEADCMDKGFIRGFIKGCKTGAEIERLTPSKASGDPSSDSSGEEIQSELQKAFSLEEEEDDDIEIL</sequence>
<protein>
    <submittedName>
        <fullName evidence="2">Uncharacterized protein</fullName>
    </submittedName>
</protein>
<proteinExistence type="predicted"/>
<feature type="region of interest" description="Disordered" evidence="1">
    <location>
        <begin position="58"/>
        <end position="98"/>
    </location>
</feature>
<evidence type="ECO:0000256" key="1">
    <source>
        <dbReference type="SAM" id="MobiDB-lite"/>
    </source>
</evidence>
<organism evidence="2 3">
    <name type="scientific">Dendrobium chrysotoxum</name>
    <name type="common">Orchid</name>
    <dbReference type="NCBI Taxonomy" id="161865"/>
    <lineage>
        <taxon>Eukaryota</taxon>
        <taxon>Viridiplantae</taxon>
        <taxon>Streptophyta</taxon>
        <taxon>Embryophyta</taxon>
        <taxon>Tracheophyta</taxon>
        <taxon>Spermatophyta</taxon>
        <taxon>Magnoliopsida</taxon>
        <taxon>Liliopsida</taxon>
        <taxon>Asparagales</taxon>
        <taxon>Orchidaceae</taxon>
        <taxon>Epidendroideae</taxon>
        <taxon>Malaxideae</taxon>
        <taxon>Dendrobiinae</taxon>
        <taxon>Dendrobium</taxon>
    </lineage>
</organism>
<accession>A0AAV7G3V6</accession>
<gene>
    <name evidence="2" type="ORF">IEQ34_021559</name>
</gene>
<keyword evidence="3" id="KW-1185">Reference proteome</keyword>
<dbReference type="EMBL" id="JAGFBR010000018">
    <property type="protein sequence ID" value="KAH0450867.1"/>
    <property type="molecule type" value="Genomic_DNA"/>
</dbReference>
<name>A0AAV7G3V6_DENCH</name>
<reference evidence="2 3" key="1">
    <citation type="journal article" date="2021" name="Hortic Res">
        <title>Chromosome-scale assembly of the Dendrobium chrysotoxum genome enhances the understanding of orchid evolution.</title>
        <authorList>
            <person name="Zhang Y."/>
            <person name="Zhang G.Q."/>
            <person name="Zhang D."/>
            <person name="Liu X.D."/>
            <person name="Xu X.Y."/>
            <person name="Sun W.H."/>
            <person name="Yu X."/>
            <person name="Zhu X."/>
            <person name="Wang Z.W."/>
            <person name="Zhao X."/>
            <person name="Zhong W.Y."/>
            <person name="Chen H."/>
            <person name="Yin W.L."/>
            <person name="Huang T."/>
            <person name="Niu S.C."/>
            <person name="Liu Z.J."/>
        </authorList>
    </citation>
    <scope>NUCLEOTIDE SEQUENCE [LARGE SCALE GENOMIC DNA]</scope>
    <source>
        <strain evidence="2">Lindl</strain>
    </source>
</reference>
<dbReference type="AlphaFoldDB" id="A0AAV7G3V6"/>
<feature type="compositionally biased region" description="Low complexity" evidence="1">
    <location>
        <begin position="61"/>
        <end position="72"/>
    </location>
</feature>